<evidence type="ECO:0000313" key="2">
    <source>
        <dbReference type="EMBL" id="CCE55241.1"/>
    </source>
</evidence>
<sequence length="536" mass="59533">MNSVAYRTLPSFAVRLPLRPSNYLNSDQMDGFLNASDQDTAENFSNDVMLRLALKNASPSTFESLKSAQGRDISPKLRRTLRKYWTRAHTRATPFGLFSAVGVTKIGNGGIPKISRASSAKVSAYFDMDWLARAVRNTLSGNKKEGSVSTVRANPFIFRTNERKNIPYNGVIGEGEANQVSVRATRPVIELLNLVEKFYTIDELYEFLDLTYPHVDEVERSGLVEALVNNNVIIQDVLLPSSGDIPSEVLDLNENIANLAVDISEISEIYELEGKYDSLVARQDEVLPDYIGSTLGIDASVSIEYESFDERVADDIARLTTVLSAIGTPFARFPHLVEYESRFVERFGCMAEIPVLELLDSVLGIGAPPTYTNPAPDTLWQDNANASNSERDSILWNLLLSALLERKKTVSLTPETLKALENSVDRTCSVRPPSMDVCVSLIGNSDADSNGAYTYLVKDMLCDGGRSFGRFSRLFDDDQKSAFNEPFEFENEFFSLERTVQLRYHSSSARTANVSRTDNIADLELAVNCLGCVKFC</sequence>
<proteinExistence type="predicted"/>
<accession>G7HYH6</accession>
<name>G7HYH6_9CORY</name>
<protein>
    <submittedName>
        <fullName evidence="2">Putative lantibiotic biosynthesis protein</fullName>
    </submittedName>
</protein>
<feature type="domain" description="Lantibiotic dehydratase N-terminal" evidence="1">
    <location>
        <begin position="50"/>
        <end position="527"/>
    </location>
</feature>
<dbReference type="Proteomes" id="UP000004840">
    <property type="component" value="Unassembled WGS sequence"/>
</dbReference>
<reference evidence="2 3" key="1">
    <citation type="journal article" date="2012" name="J. Bacteriol.">
        <title>Genome Sequence of Corynebacterium casei UCMA 3821, Isolated from a Smear-Ripened Cheese.</title>
        <authorList>
            <person name="Monnet C."/>
            <person name="Loux V."/>
            <person name="Bento P."/>
            <person name="Gibrat J.F."/>
            <person name="Straub C."/>
            <person name="Bonnarme P."/>
            <person name="Landaud S."/>
            <person name="Irlinger F."/>
        </authorList>
    </citation>
    <scope>NUCLEOTIDE SEQUENCE [LARGE SCALE GENOMIC DNA]</scope>
    <source>
        <strain evidence="2 3">UCMA 3821</strain>
    </source>
</reference>
<dbReference type="AlphaFoldDB" id="G7HYH6"/>
<dbReference type="Pfam" id="PF04738">
    <property type="entry name" value="Lant_dehydr_N"/>
    <property type="match status" value="1"/>
</dbReference>
<organism evidence="2 3">
    <name type="scientific">Corynebacterium casei UCMA 3821</name>
    <dbReference type="NCBI Taxonomy" id="1110505"/>
    <lineage>
        <taxon>Bacteria</taxon>
        <taxon>Bacillati</taxon>
        <taxon>Actinomycetota</taxon>
        <taxon>Actinomycetes</taxon>
        <taxon>Mycobacteriales</taxon>
        <taxon>Corynebacteriaceae</taxon>
        <taxon>Corynebacterium</taxon>
    </lineage>
</organism>
<dbReference type="EMBL" id="CAFW01000078">
    <property type="protein sequence ID" value="CCE55241.1"/>
    <property type="molecule type" value="Genomic_DNA"/>
</dbReference>
<gene>
    <name evidence="2" type="ORF">CCAS_08665</name>
</gene>
<dbReference type="InterPro" id="IPR006827">
    <property type="entry name" value="Lant_deHydtase_N"/>
</dbReference>
<evidence type="ECO:0000313" key="3">
    <source>
        <dbReference type="Proteomes" id="UP000004840"/>
    </source>
</evidence>
<evidence type="ECO:0000259" key="1">
    <source>
        <dbReference type="Pfam" id="PF04738"/>
    </source>
</evidence>